<dbReference type="PANTHER" id="PTHR32071:SF122">
    <property type="entry name" value="SIGMA FACTOR"/>
    <property type="match status" value="1"/>
</dbReference>
<accession>A0A1B2DEG3</accession>
<dbReference type="InterPro" id="IPR002078">
    <property type="entry name" value="Sigma_54_int"/>
</dbReference>
<dbReference type="SUPFAM" id="SSF46689">
    <property type="entry name" value="Homeodomain-like"/>
    <property type="match status" value="1"/>
</dbReference>
<evidence type="ECO:0000259" key="6">
    <source>
        <dbReference type="PROSITE" id="PS50045"/>
    </source>
</evidence>
<dbReference type="Pfam" id="PF02954">
    <property type="entry name" value="HTH_8"/>
    <property type="match status" value="1"/>
</dbReference>
<evidence type="ECO:0000256" key="2">
    <source>
        <dbReference type="ARBA" id="ARBA00022840"/>
    </source>
</evidence>
<evidence type="ECO:0000256" key="1">
    <source>
        <dbReference type="ARBA" id="ARBA00022741"/>
    </source>
</evidence>
<feature type="region of interest" description="Disordered" evidence="5">
    <location>
        <begin position="531"/>
        <end position="550"/>
    </location>
</feature>
<dbReference type="GO" id="GO:0043565">
    <property type="term" value="F:sequence-specific DNA binding"/>
    <property type="evidence" value="ECO:0007669"/>
    <property type="project" value="InterPro"/>
</dbReference>
<sequence length="598" mass="66370">MKIKIVVVAPYPGLVELTTSLREELKEFEIKVLQGDLSEVLPLMNRIHLDGYDIIISRGGTARLLRKHSYLPVIDIQVSGFDIMRILMVVKGYQAKIKMIGFPNIIEGFISVSGLMEVDIPYASVQQESEVDEALQLAKAEGVKVIVGDNITVRKANEHGMQGVLITSGRESVLEAFAQAKQIYKVSESYKQKKLAFERLLDTMDTGYAIVNGKGIIQFSNEAFNAWFHLPENQTGLYADYPVFSRYMADLDKGVALEVLVQLDGQRQVAVSGGKMNDAAGDGMFYLKVRPVDQPGSGITMMYTSKQDDSFPPLVMTDHEFAGQSPSERAYPLAVFGETGAGKRLFAIKRWSSMPQSGSEMIELSITKRYDAAALAALTKLLSTDNEELIIYIRGVDQLSLADQRELAPVLAAAPGKIILSFDRSPLELKSSNALDGKLCDTFAGRIVSMPPLRERLDDLDEYIRTFLIMYNERYGKQIVGLRPEVMEALRTHEWRGNLFELRNVIDQFVRSSDGEYVEAERVELLKQAGSGLGAGGHEGSEHSSDAGGLDLSKTLDEIEYDIIRTVLEQEDMNQSAAAKRLGINRSTLWRKMKPSGS</sequence>
<dbReference type="GO" id="GO:0005524">
    <property type="term" value="F:ATP binding"/>
    <property type="evidence" value="ECO:0007669"/>
    <property type="project" value="UniProtKB-KW"/>
</dbReference>
<proteinExistence type="predicted"/>
<dbReference type="Gene3D" id="3.40.50.2300">
    <property type="match status" value="1"/>
</dbReference>
<dbReference type="RefSeq" id="WP_172455417.1">
    <property type="nucleotide sequence ID" value="NZ_CP016808.1"/>
</dbReference>
<dbReference type="SUPFAM" id="SSF159800">
    <property type="entry name" value="PrpR receptor domain-like"/>
    <property type="match status" value="1"/>
</dbReference>
<keyword evidence="1" id="KW-0547">Nucleotide-binding</keyword>
<reference evidence="7" key="1">
    <citation type="submission" date="2016-08" db="EMBL/GenBank/DDBJ databases">
        <title>Complete Genome Seqeunce of Paenibacillus sp. BIHB 4019 from tea rhizoplane.</title>
        <authorList>
            <person name="Thakur R."/>
            <person name="Swarnkar M.K."/>
            <person name="Gulati A."/>
        </authorList>
    </citation>
    <scope>NUCLEOTIDE SEQUENCE [LARGE SCALE GENOMIC DNA]</scope>
    <source>
        <strain evidence="7">BIHB4019</strain>
    </source>
</reference>
<gene>
    <name evidence="7" type="ORF">BBD42_06310</name>
</gene>
<dbReference type="PRINTS" id="PR01590">
    <property type="entry name" value="HTHFIS"/>
</dbReference>
<dbReference type="SUPFAM" id="SSF52540">
    <property type="entry name" value="P-loop containing nucleoside triphosphate hydrolases"/>
    <property type="match status" value="1"/>
</dbReference>
<dbReference type="EMBL" id="CP016808">
    <property type="protein sequence ID" value="ANY66112.1"/>
    <property type="molecule type" value="Genomic_DNA"/>
</dbReference>
<feature type="domain" description="Sigma-54 factor interaction" evidence="6">
    <location>
        <begin position="399"/>
        <end position="511"/>
    </location>
</feature>
<dbReference type="AlphaFoldDB" id="A0A1B2DEG3"/>
<organism evidence="7">
    <name type="scientific">Paenibacillus sp. BIHB 4019</name>
    <dbReference type="NCBI Taxonomy" id="1870819"/>
    <lineage>
        <taxon>Bacteria</taxon>
        <taxon>Bacillati</taxon>
        <taxon>Bacillota</taxon>
        <taxon>Bacilli</taxon>
        <taxon>Bacillales</taxon>
        <taxon>Paenibacillaceae</taxon>
        <taxon>Paenibacillus</taxon>
    </lineage>
</organism>
<dbReference type="Gene3D" id="3.40.50.10660">
    <property type="entry name" value="PrpR receptor domain-like"/>
    <property type="match status" value="1"/>
</dbReference>
<protein>
    <recommendedName>
        <fullName evidence="6">Sigma-54 factor interaction domain-containing protein</fullName>
    </recommendedName>
</protein>
<dbReference type="GO" id="GO:0006355">
    <property type="term" value="P:regulation of DNA-templated transcription"/>
    <property type="evidence" value="ECO:0007669"/>
    <property type="project" value="InterPro"/>
</dbReference>
<dbReference type="GO" id="GO:0000156">
    <property type="term" value="F:phosphorelay response regulator activity"/>
    <property type="evidence" value="ECO:0007669"/>
    <property type="project" value="InterPro"/>
</dbReference>
<dbReference type="InterPro" id="IPR009057">
    <property type="entry name" value="Homeodomain-like_sf"/>
</dbReference>
<evidence type="ECO:0000256" key="5">
    <source>
        <dbReference type="SAM" id="MobiDB-lite"/>
    </source>
</evidence>
<keyword evidence="2" id="KW-0067">ATP-binding</keyword>
<dbReference type="PROSITE" id="PS50045">
    <property type="entry name" value="SIGMA54_INTERACT_4"/>
    <property type="match status" value="1"/>
</dbReference>
<evidence type="ECO:0000256" key="4">
    <source>
        <dbReference type="ARBA" id="ARBA00023163"/>
    </source>
</evidence>
<name>A0A1B2DEG3_9BACL</name>
<evidence type="ECO:0000313" key="7">
    <source>
        <dbReference type="EMBL" id="ANY66112.1"/>
    </source>
</evidence>
<dbReference type="Gene3D" id="1.10.10.60">
    <property type="entry name" value="Homeodomain-like"/>
    <property type="match status" value="1"/>
</dbReference>
<dbReference type="Pfam" id="PF25601">
    <property type="entry name" value="AAA_lid_14"/>
    <property type="match status" value="1"/>
</dbReference>
<dbReference type="InterPro" id="IPR058031">
    <property type="entry name" value="AAA_lid_NorR"/>
</dbReference>
<dbReference type="Gene3D" id="1.10.8.60">
    <property type="match status" value="1"/>
</dbReference>
<keyword evidence="3" id="KW-0805">Transcription regulation</keyword>
<dbReference type="InterPro" id="IPR027417">
    <property type="entry name" value="P-loop_NTPase"/>
</dbReference>
<dbReference type="InterPro" id="IPR002197">
    <property type="entry name" value="HTH_Fis"/>
</dbReference>
<dbReference type="Gene3D" id="3.40.50.300">
    <property type="entry name" value="P-loop containing nucleotide triphosphate hydrolases"/>
    <property type="match status" value="1"/>
</dbReference>
<dbReference type="InterPro" id="IPR010524">
    <property type="entry name" value="Sig_transdc_resp-reg_PrpR_N"/>
</dbReference>
<evidence type="ECO:0000256" key="3">
    <source>
        <dbReference type="ARBA" id="ARBA00023015"/>
    </source>
</evidence>
<keyword evidence="4" id="KW-0804">Transcription</keyword>
<dbReference type="Pfam" id="PF06506">
    <property type="entry name" value="PrpR_N"/>
    <property type="match status" value="1"/>
</dbReference>
<dbReference type="PANTHER" id="PTHR32071">
    <property type="entry name" value="TRANSCRIPTIONAL REGULATORY PROTEIN"/>
    <property type="match status" value="1"/>
</dbReference>